<keyword evidence="1" id="KW-0472">Membrane</keyword>
<keyword evidence="1" id="KW-1133">Transmembrane helix</keyword>
<dbReference type="PATRIC" id="fig|49338.4.peg.1670"/>
<proteinExistence type="predicted"/>
<reference evidence="2" key="1">
    <citation type="submission" date="2014-07" db="EMBL/GenBank/DDBJ databases">
        <authorList>
            <person name="Hornung V.Bastian."/>
        </authorList>
    </citation>
    <scope>NUCLEOTIDE SEQUENCE</scope>
    <source>
        <strain evidence="2">PCE-S</strain>
    </source>
</reference>
<sequence>MTTVALIIAVLLFIIGLLGTVLPILPGAVLIYGGMLIYGLMTEFATLDFNFYLIQGLVFAFIFLVDYLATAAGTRHFGGSKQAGWGAAVGMIVGLFFGPLGILVGPFLGAVGAELLRKTELSQAIRVGFGTLIGLLGGTIIKLGVEILMIVYFFIKI</sequence>
<accession>A0A098AXV4</accession>
<dbReference type="AlphaFoldDB" id="A0A098AXV4"/>
<evidence type="ECO:0000313" key="2">
    <source>
        <dbReference type="EMBL" id="CDX01439.1"/>
    </source>
</evidence>
<feature type="transmembrane region" description="Helical" evidence="1">
    <location>
        <begin position="129"/>
        <end position="155"/>
    </location>
</feature>
<evidence type="ECO:0008006" key="3">
    <source>
        <dbReference type="Google" id="ProtNLM"/>
    </source>
</evidence>
<dbReference type="PANTHER" id="PTHR39165:SF1">
    <property type="entry name" value="DUF456 DOMAIN-CONTAINING PROTEIN"/>
    <property type="match status" value="1"/>
</dbReference>
<feature type="transmembrane region" description="Helical" evidence="1">
    <location>
        <begin position="85"/>
        <end position="109"/>
    </location>
</feature>
<dbReference type="EMBL" id="LK996017">
    <property type="protein sequence ID" value="CDX01439.1"/>
    <property type="molecule type" value="Genomic_DNA"/>
</dbReference>
<dbReference type="PANTHER" id="PTHR39165">
    <property type="entry name" value="IG HYPOTHETICAL 17883"/>
    <property type="match status" value="1"/>
</dbReference>
<organism evidence="2">
    <name type="scientific">Desulfitobacterium hafniense</name>
    <name type="common">Desulfitobacterium frappieri</name>
    <dbReference type="NCBI Taxonomy" id="49338"/>
    <lineage>
        <taxon>Bacteria</taxon>
        <taxon>Bacillati</taxon>
        <taxon>Bacillota</taxon>
        <taxon>Clostridia</taxon>
        <taxon>Eubacteriales</taxon>
        <taxon>Desulfitobacteriaceae</taxon>
        <taxon>Desulfitobacterium</taxon>
    </lineage>
</organism>
<protein>
    <recommendedName>
        <fullName evidence="3">DUF456 domain-containing protein</fullName>
    </recommendedName>
</protein>
<gene>
    <name evidence="2" type="ORF">DPCES_1552</name>
</gene>
<name>A0A098AXV4_DESHA</name>
<dbReference type="RefSeq" id="WP_018212869.1">
    <property type="nucleotide sequence ID" value="NZ_LK996017.1"/>
</dbReference>
<feature type="transmembrane region" description="Helical" evidence="1">
    <location>
        <begin position="52"/>
        <end position="73"/>
    </location>
</feature>
<feature type="transmembrane region" description="Helical" evidence="1">
    <location>
        <begin position="7"/>
        <end position="32"/>
    </location>
</feature>
<keyword evidence="1" id="KW-0812">Transmembrane</keyword>
<evidence type="ECO:0000256" key="1">
    <source>
        <dbReference type="SAM" id="Phobius"/>
    </source>
</evidence>
<dbReference type="Pfam" id="PF04306">
    <property type="entry name" value="DUF456"/>
    <property type="match status" value="1"/>
</dbReference>
<dbReference type="InterPro" id="IPR007403">
    <property type="entry name" value="DUF456"/>
</dbReference>